<proteinExistence type="inferred from homology"/>
<evidence type="ECO:0000313" key="6">
    <source>
        <dbReference type="EMBL" id="MFC4629075.1"/>
    </source>
</evidence>
<comment type="caution">
    <text evidence="6">The sequence shown here is derived from an EMBL/GenBank/DDBJ whole genome shotgun (WGS) entry which is preliminary data.</text>
</comment>
<dbReference type="InterPro" id="IPR023296">
    <property type="entry name" value="Glyco_hydro_beta-prop_sf"/>
</dbReference>
<evidence type="ECO:0000256" key="2">
    <source>
        <dbReference type="ARBA" id="ARBA00009865"/>
    </source>
</evidence>
<evidence type="ECO:0000256" key="4">
    <source>
        <dbReference type="ARBA" id="ARBA00023295"/>
    </source>
</evidence>
<keyword evidence="7" id="KW-1185">Reference proteome</keyword>
<evidence type="ECO:0000313" key="7">
    <source>
        <dbReference type="Proteomes" id="UP001596011"/>
    </source>
</evidence>
<keyword evidence="4 5" id="KW-0326">Glycosidase</keyword>
<dbReference type="Gene3D" id="2.115.10.20">
    <property type="entry name" value="Glycosyl hydrolase domain, family 43"/>
    <property type="match status" value="1"/>
</dbReference>
<keyword evidence="3 5" id="KW-0378">Hydrolase</keyword>
<organism evidence="6 7">
    <name type="scientific">Promicromonospora alba</name>
    <dbReference type="NCBI Taxonomy" id="1616110"/>
    <lineage>
        <taxon>Bacteria</taxon>
        <taxon>Bacillati</taxon>
        <taxon>Actinomycetota</taxon>
        <taxon>Actinomycetes</taxon>
        <taxon>Micrococcales</taxon>
        <taxon>Promicromonosporaceae</taxon>
        <taxon>Promicromonospora</taxon>
    </lineage>
</organism>
<dbReference type="InterPro" id="IPR050727">
    <property type="entry name" value="GH43_arabinanases"/>
</dbReference>
<evidence type="ECO:0000256" key="3">
    <source>
        <dbReference type="ARBA" id="ARBA00022801"/>
    </source>
</evidence>
<dbReference type="Pfam" id="PF04616">
    <property type="entry name" value="Glyco_hydro_43"/>
    <property type="match status" value="1"/>
</dbReference>
<sequence length="494" mass="51575">MTTSTWGGRHVHDPTVVRDDDGTYWMFSTDARSDGPVRAGVQVRTSRDLVRWDLHGWALDGVPGPAADWSRAGGLWAPEVVRSGEPGPAEWRMYYSASTFGSRRSAIGLATAPHPSGPWTDRGMVVASDHVATRAGFRHPNAIDANLVVERPGIGQPGIGQPGIGQPGIKQSGGRQWLVYGSFFGGIYALPVDPATGFVVDAPAPGALRSAPGTLLARRPRLADGAVEGAFVLPRPDGGWALLVSYDSLAGTYHLRAAVGDDVTGPFRDRGGRAMTAGAAGTAVTRAAERAGAGAGEGAASGVDPWQVGVPLLASHRLAGGPGLLAPGHASVLTEPGRQLLVHHVRDADAPTEHRVQLRRLVWTHDGWPLVSPQPWAGPDRENDDTATWPASPAVFGGTWEVLDVGAATAKVVDGRTGALDEVLDGALTGVGRARPLGAGRFTWGHPGGAPTSAPRWTAVVFPGWDAVRGRATLCLTATDDAGRVVTGTRVDDR</sequence>
<gene>
    <name evidence="6" type="ORF">ACFO6V_12585</name>
</gene>
<dbReference type="PANTHER" id="PTHR43301">
    <property type="entry name" value="ARABINAN ENDO-1,5-ALPHA-L-ARABINOSIDASE"/>
    <property type="match status" value="1"/>
</dbReference>
<dbReference type="InterPro" id="IPR006710">
    <property type="entry name" value="Glyco_hydro_43"/>
</dbReference>
<dbReference type="PANTHER" id="PTHR43301:SF3">
    <property type="entry name" value="ARABINAN ENDO-1,5-ALPHA-L-ARABINOSIDASE A-RELATED"/>
    <property type="match status" value="1"/>
</dbReference>
<dbReference type="EMBL" id="JBHSFI010000004">
    <property type="protein sequence ID" value="MFC4629075.1"/>
    <property type="molecule type" value="Genomic_DNA"/>
</dbReference>
<dbReference type="CDD" id="cd08998">
    <property type="entry name" value="GH43_Arb43a-like"/>
    <property type="match status" value="1"/>
</dbReference>
<comment type="similarity">
    <text evidence="2 5">Belongs to the glycosyl hydrolase 43 family.</text>
</comment>
<evidence type="ECO:0000256" key="1">
    <source>
        <dbReference type="ARBA" id="ARBA00004834"/>
    </source>
</evidence>
<evidence type="ECO:0000256" key="5">
    <source>
        <dbReference type="RuleBase" id="RU361187"/>
    </source>
</evidence>
<reference evidence="7" key="1">
    <citation type="journal article" date="2019" name="Int. J. Syst. Evol. Microbiol.">
        <title>The Global Catalogue of Microorganisms (GCM) 10K type strain sequencing project: providing services to taxonomists for standard genome sequencing and annotation.</title>
        <authorList>
            <consortium name="The Broad Institute Genomics Platform"/>
            <consortium name="The Broad Institute Genome Sequencing Center for Infectious Disease"/>
            <person name="Wu L."/>
            <person name="Ma J."/>
        </authorList>
    </citation>
    <scope>NUCLEOTIDE SEQUENCE [LARGE SCALE GENOMIC DNA]</scope>
    <source>
        <strain evidence="7">CCUG 42722</strain>
    </source>
</reference>
<comment type="pathway">
    <text evidence="1">Glycan metabolism; L-arabinan degradation.</text>
</comment>
<accession>A0ABV9HJP8</accession>
<protein>
    <submittedName>
        <fullName evidence="6">Arabinan endo-1,5-alpha-L-arabinosidase</fullName>
    </submittedName>
</protein>
<dbReference type="RefSeq" id="WP_377135810.1">
    <property type="nucleotide sequence ID" value="NZ_JBHSFI010000004.1"/>
</dbReference>
<name>A0ABV9HJP8_9MICO</name>
<dbReference type="Proteomes" id="UP001596011">
    <property type="component" value="Unassembled WGS sequence"/>
</dbReference>
<dbReference type="SUPFAM" id="SSF75005">
    <property type="entry name" value="Arabinanase/levansucrase/invertase"/>
    <property type="match status" value="1"/>
</dbReference>